<name>A0ABW1KU95_9PROT</name>
<gene>
    <name evidence="1" type="ORF">ACFMB1_08250</name>
</gene>
<proteinExistence type="predicted"/>
<dbReference type="PROSITE" id="PS51257">
    <property type="entry name" value="PROKAR_LIPOPROTEIN"/>
    <property type="match status" value="1"/>
</dbReference>
<reference evidence="1 2" key="1">
    <citation type="submission" date="2024-09" db="EMBL/GenBank/DDBJ databases">
        <authorList>
            <person name="Zhang Z.-H."/>
        </authorList>
    </citation>
    <scope>NUCLEOTIDE SEQUENCE [LARGE SCALE GENOMIC DNA]</scope>
    <source>
        <strain evidence="1 2">HHTR114</strain>
    </source>
</reference>
<organism evidence="1 2">
    <name type="scientific">Hyphococcus aureus</name>
    <dbReference type="NCBI Taxonomy" id="2666033"/>
    <lineage>
        <taxon>Bacteria</taxon>
        <taxon>Pseudomonadati</taxon>
        <taxon>Pseudomonadota</taxon>
        <taxon>Alphaproteobacteria</taxon>
        <taxon>Parvularculales</taxon>
        <taxon>Parvularculaceae</taxon>
        <taxon>Hyphococcus</taxon>
    </lineage>
</organism>
<keyword evidence="2" id="KW-1185">Reference proteome</keyword>
<dbReference type="RefSeq" id="WP_379879121.1">
    <property type="nucleotide sequence ID" value="NZ_JBHPON010000001.1"/>
</dbReference>
<evidence type="ECO:0000313" key="1">
    <source>
        <dbReference type="EMBL" id="MFC6035529.1"/>
    </source>
</evidence>
<dbReference type="Proteomes" id="UP001596116">
    <property type="component" value="Unassembled WGS sequence"/>
</dbReference>
<accession>A0ABW1KU95</accession>
<protein>
    <recommendedName>
        <fullName evidence="3">DUF3558 domain-containing protein</fullName>
    </recommendedName>
</protein>
<evidence type="ECO:0008006" key="3">
    <source>
        <dbReference type="Google" id="ProtNLM"/>
    </source>
</evidence>
<sequence length="218" mass="23415">MTDVKFIVAIGLSLIVSACGGKGETAAETASETVTPSVVAEAYKDNGKGFLTDAPDPCNVLTRARATEVLGLPLHPKVKLHRAEGLAGGVCSWDAMTGGASVDLHLNFYPRMSFDAQTMSAEDLRERASKYQGFPLEAIEIVDGPGKVNLMVRQDGMSMMLIYTGYGERAMGGVTRMSEAGVMATINEHKPDSKYRDEQVQALAADLYTSLEGFLETR</sequence>
<evidence type="ECO:0000313" key="2">
    <source>
        <dbReference type="Proteomes" id="UP001596116"/>
    </source>
</evidence>
<comment type="caution">
    <text evidence="1">The sequence shown here is derived from an EMBL/GenBank/DDBJ whole genome shotgun (WGS) entry which is preliminary data.</text>
</comment>
<dbReference type="EMBL" id="JBHPON010000001">
    <property type="protein sequence ID" value="MFC6035529.1"/>
    <property type="molecule type" value="Genomic_DNA"/>
</dbReference>